<organism evidence="2 3">
    <name type="scientific">Heracleum sosnowskyi</name>
    <dbReference type="NCBI Taxonomy" id="360622"/>
    <lineage>
        <taxon>Eukaryota</taxon>
        <taxon>Viridiplantae</taxon>
        <taxon>Streptophyta</taxon>
        <taxon>Embryophyta</taxon>
        <taxon>Tracheophyta</taxon>
        <taxon>Spermatophyta</taxon>
        <taxon>Magnoliopsida</taxon>
        <taxon>eudicotyledons</taxon>
        <taxon>Gunneridae</taxon>
        <taxon>Pentapetalae</taxon>
        <taxon>asterids</taxon>
        <taxon>campanulids</taxon>
        <taxon>Apiales</taxon>
        <taxon>Apiaceae</taxon>
        <taxon>Apioideae</taxon>
        <taxon>apioid superclade</taxon>
        <taxon>Tordylieae</taxon>
        <taxon>Tordyliinae</taxon>
        <taxon>Heracleum</taxon>
    </lineage>
</organism>
<evidence type="ECO:0000313" key="2">
    <source>
        <dbReference type="EMBL" id="KAK1372908.1"/>
    </source>
</evidence>
<dbReference type="AlphaFoldDB" id="A0AAD8HU30"/>
<dbReference type="GO" id="GO:0004523">
    <property type="term" value="F:RNA-DNA hybrid ribonuclease activity"/>
    <property type="evidence" value="ECO:0007669"/>
    <property type="project" value="InterPro"/>
</dbReference>
<evidence type="ECO:0000313" key="3">
    <source>
        <dbReference type="Proteomes" id="UP001237642"/>
    </source>
</evidence>
<dbReference type="GO" id="GO:0003676">
    <property type="term" value="F:nucleic acid binding"/>
    <property type="evidence" value="ECO:0007669"/>
    <property type="project" value="InterPro"/>
</dbReference>
<dbReference type="Pfam" id="PF13456">
    <property type="entry name" value="RVT_3"/>
    <property type="match status" value="1"/>
</dbReference>
<protein>
    <recommendedName>
        <fullName evidence="1">RNase H type-1 domain-containing protein</fullName>
    </recommendedName>
</protein>
<dbReference type="Gene3D" id="3.30.420.10">
    <property type="entry name" value="Ribonuclease H-like superfamily/Ribonuclease H"/>
    <property type="match status" value="1"/>
</dbReference>
<accession>A0AAD8HU30</accession>
<dbReference type="EMBL" id="JAUIZM010000007">
    <property type="protein sequence ID" value="KAK1372908.1"/>
    <property type="molecule type" value="Genomic_DNA"/>
</dbReference>
<comment type="caution">
    <text evidence="2">The sequence shown here is derived from an EMBL/GenBank/DDBJ whole genome shotgun (WGS) entry which is preliminary data.</text>
</comment>
<dbReference type="InterPro" id="IPR002156">
    <property type="entry name" value="RNaseH_domain"/>
</dbReference>
<dbReference type="Proteomes" id="UP001237642">
    <property type="component" value="Unassembled WGS sequence"/>
</dbReference>
<name>A0AAD8HU30_9APIA</name>
<sequence length="243" mass="27929">MQNSVWRNIKFVKSPLLRKAWEIALCSTLWSLWLVGNELVFSSKEHSTMELLRLIQKRAFEWSMEEELVRKEVENFWVINPEGGILLSNKFKRREIFYSWQASLVGIVDGSFKLQEDGARASGMGGILLNKKDEVIFMFSGKCNALSPMDAEIEAISFMVSKTFSNFQGLESLVICTDSALDIQRLIQIIAGKTDTLDYKEEWVKVAKNKAVHLYYMTRENLGVVDDLAKKGRELENISRTWT</sequence>
<reference evidence="2" key="2">
    <citation type="submission" date="2023-05" db="EMBL/GenBank/DDBJ databases">
        <authorList>
            <person name="Schelkunov M.I."/>
        </authorList>
    </citation>
    <scope>NUCLEOTIDE SEQUENCE</scope>
    <source>
        <strain evidence="2">Hsosn_3</strain>
        <tissue evidence="2">Leaf</tissue>
    </source>
</reference>
<gene>
    <name evidence="2" type="ORF">POM88_029101</name>
</gene>
<keyword evidence="3" id="KW-1185">Reference proteome</keyword>
<evidence type="ECO:0000259" key="1">
    <source>
        <dbReference type="Pfam" id="PF13456"/>
    </source>
</evidence>
<dbReference type="InterPro" id="IPR036397">
    <property type="entry name" value="RNaseH_sf"/>
</dbReference>
<feature type="domain" description="RNase H type-1" evidence="1">
    <location>
        <begin position="109"/>
        <end position="231"/>
    </location>
</feature>
<proteinExistence type="predicted"/>
<reference evidence="2" key="1">
    <citation type="submission" date="2023-02" db="EMBL/GenBank/DDBJ databases">
        <title>Genome of toxic invasive species Heracleum sosnowskyi carries increased number of genes despite the absence of recent whole-genome duplications.</title>
        <authorList>
            <person name="Schelkunov M."/>
            <person name="Shtratnikova V."/>
            <person name="Makarenko M."/>
            <person name="Klepikova A."/>
            <person name="Omelchenko D."/>
            <person name="Novikova G."/>
            <person name="Obukhova E."/>
            <person name="Bogdanov V."/>
            <person name="Penin A."/>
            <person name="Logacheva M."/>
        </authorList>
    </citation>
    <scope>NUCLEOTIDE SEQUENCE</scope>
    <source>
        <strain evidence="2">Hsosn_3</strain>
        <tissue evidence="2">Leaf</tissue>
    </source>
</reference>